<sequence>MGRWSHLDTDEERLPDGMTRVGYDGDTQVYTYQDSDGSYWEGAPGVKYGRLYRVQQSAPVLPSAYVTGNITGHEAHYVLHDYDPDADADADNRTLTDENRPPATRFSQIFGEDGDNDDDNSSADEKKRPSPTFNRLPSFPSKAVLSPSPKRKPAPKLPIDADSMSVASTLVDRSDSTRSRSTITSDLNTPARRQNAPTSSNGIGGGGGGLKRSGTLSKLAQFITTSTSGITRRATVAGGGAANRRADAAGWRRAGPTIGAGGWFTPLDEPWPGPARRSEAGAGAGAGVGAGVGAGAGGGGGGGARGARARKRATTFDEILGVGSE</sequence>
<evidence type="ECO:0000313" key="1">
    <source>
        <dbReference type="EMBL" id="KAH6636037.1"/>
    </source>
</evidence>
<name>A0ACB7PCK1_9PEZI</name>
<reference evidence="1 2" key="1">
    <citation type="journal article" date="2021" name="Nat. Commun.">
        <title>Genetic determinants of endophytism in the Arabidopsis root mycobiome.</title>
        <authorList>
            <person name="Mesny F."/>
            <person name="Miyauchi S."/>
            <person name="Thiergart T."/>
            <person name="Pickel B."/>
            <person name="Atanasova L."/>
            <person name="Karlsson M."/>
            <person name="Huettel B."/>
            <person name="Barry K.W."/>
            <person name="Haridas S."/>
            <person name="Chen C."/>
            <person name="Bauer D."/>
            <person name="Andreopoulos W."/>
            <person name="Pangilinan J."/>
            <person name="LaButti K."/>
            <person name="Riley R."/>
            <person name="Lipzen A."/>
            <person name="Clum A."/>
            <person name="Drula E."/>
            <person name="Henrissat B."/>
            <person name="Kohler A."/>
            <person name="Grigoriev I.V."/>
            <person name="Martin F.M."/>
            <person name="Hacquard S."/>
        </authorList>
    </citation>
    <scope>NUCLEOTIDE SEQUENCE [LARGE SCALE GENOMIC DNA]</scope>
    <source>
        <strain evidence="1 2">MPI-SDFR-AT-0079</strain>
    </source>
</reference>
<gene>
    <name evidence="1" type="ORF">F5144DRAFT_163459</name>
</gene>
<accession>A0ACB7PCK1</accession>
<proteinExistence type="predicted"/>
<protein>
    <submittedName>
        <fullName evidence="1">Uncharacterized protein</fullName>
    </submittedName>
</protein>
<dbReference type="Proteomes" id="UP000724584">
    <property type="component" value="Unassembled WGS sequence"/>
</dbReference>
<evidence type="ECO:0000313" key="2">
    <source>
        <dbReference type="Proteomes" id="UP000724584"/>
    </source>
</evidence>
<comment type="caution">
    <text evidence="1">The sequence shown here is derived from an EMBL/GenBank/DDBJ whole genome shotgun (WGS) entry which is preliminary data.</text>
</comment>
<dbReference type="EMBL" id="JAGIZQ010000003">
    <property type="protein sequence ID" value="KAH6636037.1"/>
    <property type="molecule type" value="Genomic_DNA"/>
</dbReference>
<organism evidence="1 2">
    <name type="scientific">Chaetomium tenue</name>
    <dbReference type="NCBI Taxonomy" id="1854479"/>
    <lineage>
        <taxon>Eukaryota</taxon>
        <taxon>Fungi</taxon>
        <taxon>Dikarya</taxon>
        <taxon>Ascomycota</taxon>
        <taxon>Pezizomycotina</taxon>
        <taxon>Sordariomycetes</taxon>
        <taxon>Sordariomycetidae</taxon>
        <taxon>Sordariales</taxon>
        <taxon>Chaetomiaceae</taxon>
        <taxon>Chaetomium</taxon>
    </lineage>
</organism>
<keyword evidence="2" id="KW-1185">Reference proteome</keyword>